<dbReference type="InterPro" id="IPR018495">
    <property type="entry name" value="Succ_DH_cyt_bsu_CS"/>
</dbReference>
<sequence length="144" mass="15908">MPDVRDALMIGKRSDGKLVRRPLSPHLQVYKPQVSSSTSIINRMTGIALSVGLILMVWWLVAAASGPKSFAVAQGFIGSPIGLILMFGWTLSLWYHFFNGIRHLLWDMGWGFEIKTSHQTALVVVAATAVMTVICWIIGLAVWL</sequence>
<dbReference type="SUPFAM" id="SSF81343">
    <property type="entry name" value="Fumarate reductase respiratory complex transmembrane subunits"/>
    <property type="match status" value="1"/>
</dbReference>
<evidence type="ECO:0000256" key="12">
    <source>
        <dbReference type="PIRSR" id="PIRSR000178-1"/>
    </source>
</evidence>
<dbReference type="InterPro" id="IPR014314">
    <property type="entry name" value="Succ_DH_cytb556"/>
</dbReference>
<dbReference type="NCBIfam" id="TIGR02970">
    <property type="entry name" value="succ_dehyd_cytB"/>
    <property type="match status" value="1"/>
</dbReference>
<evidence type="ECO:0000256" key="1">
    <source>
        <dbReference type="ARBA" id="ARBA00004050"/>
    </source>
</evidence>
<evidence type="ECO:0000256" key="5">
    <source>
        <dbReference type="ARBA" id="ARBA00022617"/>
    </source>
</evidence>
<evidence type="ECO:0000313" key="15">
    <source>
        <dbReference type="Proteomes" id="UP000708298"/>
    </source>
</evidence>
<name>A0A963YMQ3_9PROT</name>
<keyword evidence="10 13" id="KW-0472">Membrane</keyword>
<dbReference type="InterPro" id="IPR000701">
    <property type="entry name" value="SuccDH_FuR_B_TM-su"/>
</dbReference>
<evidence type="ECO:0000313" key="14">
    <source>
        <dbReference type="EMBL" id="MCB8873580.1"/>
    </source>
</evidence>
<comment type="cofactor">
    <cofactor evidence="12">
        <name>heme</name>
        <dbReference type="ChEBI" id="CHEBI:30413"/>
    </cofactor>
    <text evidence="12">The heme is bound between the two transmembrane subunits.</text>
</comment>
<gene>
    <name evidence="14" type="primary">sdhC</name>
    <name evidence="14" type="ORF">ASILVAE211_00175</name>
</gene>
<keyword evidence="9 12" id="KW-0408">Iron</keyword>
<evidence type="ECO:0000256" key="9">
    <source>
        <dbReference type="ARBA" id="ARBA00023004"/>
    </source>
</evidence>
<dbReference type="PANTHER" id="PTHR10978">
    <property type="entry name" value="SUCCINATE DEHYDROGENASE CYTOCHROME B560 SUBUNIT"/>
    <property type="match status" value="1"/>
</dbReference>
<comment type="subcellular location">
    <subcellularLocation>
        <location evidence="2">Membrane</location>
        <topology evidence="2">Multi-pass membrane protein</topology>
    </subcellularLocation>
</comment>
<comment type="subunit">
    <text evidence="11">Part of an enzyme complex containing four subunits: a flavoprotein, an iron-sulfur protein, plus two membrane-anchoring proteins, SdhC and SdhD. The complex can form homotrimers.</text>
</comment>
<feature type="transmembrane region" description="Helical" evidence="13">
    <location>
        <begin position="121"/>
        <end position="143"/>
    </location>
</feature>
<dbReference type="Proteomes" id="UP000708298">
    <property type="component" value="Unassembled WGS sequence"/>
</dbReference>
<dbReference type="InterPro" id="IPR034804">
    <property type="entry name" value="SQR/QFR_C/D"/>
</dbReference>
<evidence type="ECO:0000256" key="13">
    <source>
        <dbReference type="SAM" id="Phobius"/>
    </source>
</evidence>
<evidence type="ECO:0000256" key="8">
    <source>
        <dbReference type="ARBA" id="ARBA00022989"/>
    </source>
</evidence>
<evidence type="ECO:0000256" key="11">
    <source>
        <dbReference type="ARBA" id="ARBA00025912"/>
    </source>
</evidence>
<evidence type="ECO:0000256" key="4">
    <source>
        <dbReference type="ARBA" id="ARBA00020076"/>
    </source>
</evidence>
<keyword evidence="5 12" id="KW-0349">Heme</keyword>
<comment type="similarity">
    <text evidence="3">Belongs to the cytochrome b560 family.</text>
</comment>
<evidence type="ECO:0000256" key="6">
    <source>
        <dbReference type="ARBA" id="ARBA00022692"/>
    </source>
</evidence>
<comment type="caution">
    <text evidence="14">The sequence shown here is derived from an EMBL/GenBank/DDBJ whole genome shotgun (WGS) entry which is preliminary data.</text>
</comment>
<dbReference type="GO" id="GO:0016020">
    <property type="term" value="C:membrane"/>
    <property type="evidence" value="ECO:0007669"/>
    <property type="project" value="UniProtKB-SubCell"/>
</dbReference>
<dbReference type="GO" id="GO:0006099">
    <property type="term" value="P:tricarboxylic acid cycle"/>
    <property type="evidence" value="ECO:0007669"/>
    <property type="project" value="InterPro"/>
</dbReference>
<dbReference type="GO" id="GO:0009055">
    <property type="term" value="F:electron transfer activity"/>
    <property type="evidence" value="ECO:0007669"/>
    <property type="project" value="InterPro"/>
</dbReference>
<dbReference type="GO" id="GO:0046872">
    <property type="term" value="F:metal ion binding"/>
    <property type="evidence" value="ECO:0007669"/>
    <property type="project" value="UniProtKB-KW"/>
</dbReference>
<evidence type="ECO:0000256" key="2">
    <source>
        <dbReference type="ARBA" id="ARBA00004141"/>
    </source>
</evidence>
<keyword evidence="7 12" id="KW-0479">Metal-binding</keyword>
<organism evidence="14 15">
    <name type="scientific">Acidisoma silvae</name>
    <dbReference type="NCBI Taxonomy" id="2802396"/>
    <lineage>
        <taxon>Bacteria</taxon>
        <taxon>Pseudomonadati</taxon>
        <taxon>Pseudomonadota</taxon>
        <taxon>Alphaproteobacteria</taxon>
        <taxon>Acetobacterales</taxon>
        <taxon>Acidocellaceae</taxon>
        <taxon>Acidisoma</taxon>
    </lineage>
</organism>
<dbReference type="PANTHER" id="PTHR10978:SF5">
    <property type="entry name" value="SUCCINATE DEHYDROGENASE CYTOCHROME B560 SUBUNIT, MITOCHONDRIAL"/>
    <property type="match status" value="1"/>
</dbReference>
<proteinExistence type="inferred from homology"/>
<dbReference type="Pfam" id="PF01127">
    <property type="entry name" value="Sdh_cyt"/>
    <property type="match status" value="1"/>
</dbReference>
<dbReference type="AlphaFoldDB" id="A0A963YMQ3"/>
<evidence type="ECO:0000256" key="3">
    <source>
        <dbReference type="ARBA" id="ARBA00007244"/>
    </source>
</evidence>
<comment type="function">
    <text evidence="1">Membrane-anchoring subunit of succinate dehydrogenase (SDH).</text>
</comment>
<reference evidence="14" key="1">
    <citation type="journal article" date="2021" name="Microorganisms">
        <title>Acidisoma silvae sp. nov. and Acidisomacellulosilytica sp. nov., Two Acidophilic Bacteria Isolated from Decaying Wood, Hydrolyzing Cellulose and Producing Poly-3-hydroxybutyrate.</title>
        <authorList>
            <person name="Mieszkin S."/>
            <person name="Pouder E."/>
            <person name="Uroz S."/>
            <person name="Simon-Colin C."/>
            <person name="Alain K."/>
        </authorList>
    </citation>
    <scope>NUCLEOTIDE SEQUENCE</scope>
    <source>
        <strain evidence="14">HW T2.11</strain>
    </source>
</reference>
<keyword evidence="8 13" id="KW-1133">Transmembrane helix</keyword>
<reference evidence="14" key="2">
    <citation type="submission" date="2021-01" db="EMBL/GenBank/DDBJ databases">
        <authorList>
            <person name="Mieszkin S."/>
            <person name="Pouder E."/>
            <person name="Alain K."/>
        </authorList>
    </citation>
    <scope>NUCLEOTIDE SEQUENCE</scope>
    <source>
        <strain evidence="14">HW T2.11</strain>
    </source>
</reference>
<dbReference type="PIRSF" id="PIRSF000178">
    <property type="entry name" value="SDH_cyt_b560"/>
    <property type="match status" value="1"/>
</dbReference>
<evidence type="ECO:0000256" key="7">
    <source>
        <dbReference type="ARBA" id="ARBA00022723"/>
    </source>
</evidence>
<feature type="transmembrane region" description="Helical" evidence="13">
    <location>
        <begin position="40"/>
        <end position="61"/>
    </location>
</feature>
<dbReference type="Gene3D" id="1.20.1300.10">
    <property type="entry name" value="Fumarate reductase/succinate dehydrogenase, transmembrane subunit"/>
    <property type="match status" value="1"/>
</dbReference>
<dbReference type="RefSeq" id="WP_227319271.1">
    <property type="nucleotide sequence ID" value="NZ_JAESVB010000001.1"/>
</dbReference>
<dbReference type="CDD" id="cd03499">
    <property type="entry name" value="SQR_TypeC_SdhC"/>
    <property type="match status" value="1"/>
</dbReference>
<dbReference type="EMBL" id="JAESVB010000001">
    <property type="protein sequence ID" value="MCB8873580.1"/>
    <property type="molecule type" value="Genomic_DNA"/>
</dbReference>
<keyword evidence="15" id="KW-1185">Reference proteome</keyword>
<protein>
    <recommendedName>
        <fullName evidence="4">Succinate dehydrogenase cytochrome b556 subunit</fullName>
    </recommendedName>
</protein>
<feature type="binding site" description="axial binding residue" evidence="12">
    <location>
        <position position="96"/>
    </location>
    <ligand>
        <name>heme</name>
        <dbReference type="ChEBI" id="CHEBI:30413"/>
        <note>ligand shared with second transmembrane subunit</note>
    </ligand>
    <ligandPart>
        <name>Fe</name>
        <dbReference type="ChEBI" id="CHEBI:18248"/>
    </ligandPart>
</feature>
<keyword evidence="6 13" id="KW-0812">Transmembrane</keyword>
<dbReference type="PROSITE" id="PS01001">
    <property type="entry name" value="SDH_CYT_2"/>
    <property type="match status" value="1"/>
</dbReference>
<accession>A0A963YMQ3</accession>
<evidence type="ECO:0000256" key="10">
    <source>
        <dbReference type="ARBA" id="ARBA00023136"/>
    </source>
</evidence>
<feature type="transmembrane region" description="Helical" evidence="13">
    <location>
        <begin position="81"/>
        <end position="101"/>
    </location>
</feature>